<proteinExistence type="predicted"/>
<keyword evidence="1" id="KW-0472">Membrane</keyword>
<evidence type="ECO:0000313" key="2">
    <source>
        <dbReference type="EMBL" id="EEB27481.1"/>
    </source>
</evidence>
<keyword evidence="1" id="KW-1133">Transmembrane helix</keyword>
<sequence length="42" mass="5020">MDVFIHFHESMFFFVFICSGLSCDFYCVVLIMFFLFFVISCS</sequence>
<evidence type="ECO:0000313" key="3">
    <source>
        <dbReference type="Proteomes" id="UP000004849"/>
    </source>
</evidence>
<feature type="transmembrane region" description="Helical" evidence="1">
    <location>
        <begin position="12"/>
        <end position="39"/>
    </location>
</feature>
<name>B6VS06_9BACT</name>
<accession>B6VS06</accession>
<dbReference type="Proteomes" id="UP000004849">
    <property type="component" value="Unassembled WGS sequence"/>
</dbReference>
<dbReference type="HOGENOM" id="CLU_3247120_0_0_10"/>
<dbReference type="AlphaFoldDB" id="B6VS06"/>
<dbReference type="EMBL" id="ABWZ01000001">
    <property type="protein sequence ID" value="EEB27481.1"/>
    <property type="molecule type" value="Genomic_DNA"/>
</dbReference>
<reference evidence="2 3" key="1">
    <citation type="submission" date="2008-10" db="EMBL/GenBank/DDBJ databases">
        <title>Draft genome sequence of Bacteroides dorei (DSM 17855).</title>
        <authorList>
            <person name="Sudarsanam P."/>
            <person name="Ley R."/>
            <person name="Guruge J."/>
            <person name="Turnbaugh P.J."/>
            <person name="Mahowald M."/>
            <person name="Liep D."/>
            <person name="Gordon J."/>
        </authorList>
    </citation>
    <scope>NUCLEOTIDE SEQUENCE [LARGE SCALE GENOMIC DNA]</scope>
    <source>
        <strain evidence="2 3">DSM 17855</strain>
    </source>
</reference>
<protein>
    <submittedName>
        <fullName evidence="2">Uncharacterized protein</fullName>
    </submittedName>
</protein>
<gene>
    <name evidence="2" type="ORF">BACDOR_00045</name>
</gene>
<reference evidence="2 3" key="2">
    <citation type="submission" date="2008-10" db="EMBL/GenBank/DDBJ databases">
        <authorList>
            <person name="Fulton L."/>
            <person name="Clifton S."/>
            <person name="Fulton B."/>
            <person name="Xu J."/>
            <person name="Minx P."/>
            <person name="Pepin K.H."/>
            <person name="Johnson M."/>
            <person name="Thiruvilangam P."/>
            <person name="Bhonagiri V."/>
            <person name="Nash W.E."/>
            <person name="Mardis E.R."/>
            <person name="Wilson R.K."/>
        </authorList>
    </citation>
    <scope>NUCLEOTIDE SEQUENCE [LARGE SCALE GENOMIC DNA]</scope>
    <source>
        <strain evidence="2 3">DSM 17855</strain>
    </source>
</reference>
<keyword evidence="1" id="KW-0812">Transmembrane</keyword>
<organism evidence="2 3">
    <name type="scientific">Phocaeicola dorei DSM 17855</name>
    <dbReference type="NCBI Taxonomy" id="483217"/>
    <lineage>
        <taxon>Bacteria</taxon>
        <taxon>Pseudomonadati</taxon>
        <taxon>Bacteroidota</taxon>
        <taxon>Bacteroidia</taxon>
        <taxon>Bacteroidales</taxon>
        <taxon>Bacteroidaceae</taxon>
        <taxon>Phocaeicola</taxon>
    </lineage>
</organism>
<evidence type="ECO:0000256" key="1">
    <source>
        <dbReference type="SAM" id="Phobius"/>
    </source>
</evidence>